<reference evidence="1" key="1">
    <citation type="submission" date="2020-08" db="EMBL/GenBank/DDBJ databases">
        <title>Multicomponent nature underlies the extraordinary mechanical properties of spider dragline silk.</title>
        <authorList>
            <person name="Kono N."/>
            <person name="Nakamura H."/>
            <person name="Mori M."/>
            <person name="Yoshida Y."/>
            <person name="Ohtoshi R."/>
            <person name="Malay A.D."/>
            <person name="Moran D.A.P."/>
            <person name="Tomita M."/>
            <person name="Numata K."/>
            <person name="Arakawa K."/>
        </authorList>
    </citation>
    <scope>NUCLEOTIDE SEQUENCE</scope>
</reference>
<name>A0A8X6U621_NEPPI</name>
<accession>A0A8X6U621</accession>
<dbReference type="Proteomes" id="UP000887013">
    <property type="component" value="Unassembled WGS sequence"/>
</dbReference>
<dbReference type="OrthoDB" id="6437918at2759"/>
<protein>
    <submittedName>
        <fullName evidence="1">Uncharacterized protein</fullName>
    </submittedName>
</protein>
<keyword evidence="2" id="KW-1185">Reference proteome</keyword>
<sequence>MEIMNEDTNFLQMIIKIFPWIYDIHREFLRSFPGDYEEHSLNQLNKKILEELQEISSCCTSERTKYLFETLGYFYKHFCWKVKWNMSSQFMQATCVRLLSNLIKVGAFLIQGNVESPWLNRILAAIKVFPGPNDHLFNAILYVNILKKKHLNVYRVILRTVLCSNYLTVKEPIEYLKVIVLFRRLKSLIKDPIWNIEINSAFARIKAPKSLKSWLLAHNFKVFCNVEQKIIIKKLMNKSLDKVLFRRLLEIILPEINLKKSSSKNKNKMNFGGSDKFTIDNTGLAQTEPEMILSVNSESSEFIPPIVKKTKKKRKLNISLGQENAMTKSTNVGKEISVLNDLAEKKSRKKKTKLLNENSSKNMNCSCSDLLVIDNTGLLQAESETILSDNNESSEIIPCILKKTKKRKLNIAFGQENAMIKSTNVENELSMSYDHAKKERRKKTKKISLHGVDNIQTQNDVTLCDIQDNSLTSSIVKIDCSKPETKLFVEMTNKEKLTEITSKQIYSNDVLSLSDSDDCKIIYTSHSSDHEGHSSENKTSKIKSPSICILNKNHSIVVNESKTTEDISNMEREMSYKKEETIIGIEIKTSDDISLSNLHDINNDLVGQELCVPGEKEHVSDTRKQIKDSNNYESLLETTLQESSPEQMQITTKSADLVEIENCSPTVNEKEFKSVLDGGVNELSDSLDNSNLQKGTKDEFTDKHDRKNKEVVINIPESIELCHKHTIPVLAESHKKPLLNDDIGNKLISAKSSKNIMGIKSDNCSIEIIESGHNIVESNSDQVIEDYALKNVSLSSDLIIVENSCENQIKSIEQSTKDMSSVEIRTETHPSVTVGYIMEKMLNHLERAEHAVEDCSFESSKHNIFKSSIKITPDISFSSSVIKDSNSESSLLKKDRNHLSFLDFSSGKSKSPNKPENIENLASKVSEFYIYRDMVRDIDDNKSEDTLSESQITDKVDTNECLSNYCSYNSSDSELDKSDDNCNSSISLADDVCIDYNSCDSPDKFCVKNNIPDPFEHGFISSIKRKVDVENETNTKIQGICISGKNDNNGIEEYSPASKEISTMKSVKCILKKLSPVVHMGEKCDLKDLSENNYKMLKNCSDSAPEFNFKSENDNKLCDLENPIPQENQIEDYDQYIKKVENNPKMPWIVLRDICHVEEPFSPKTDTSKSLLHHINNQIKSNLSNKEINSSTNSDNIKDQIDSYSTELNGHNIIEPSLGMKLRERTYQTTFVKKSASILEEALTESSIEKETKTPVKLACRMSLRNRNATSSCTSSGIKQNEKRMQKKEINQSLGLEFSELSLDSPKSKRKIFNESSVKNTSEELKDPVVIDSEIQSQSAVLNREMEVCRRSIRTSTAVSMKVDNSQNTSNQEIDSGGYHLRSRKSIVMPGKLKL</sequence>
<evidence type="ECO:0000313" key="2">
    <source>
        <dbReference type="Proteomes" id="UP000887013"/>
    </source>
</evidence>
<dbReference type="EMBL" id="BMAW01072243">
    <property type="protein sequence ID" value="GFT81975.1"/>
    <property type="molecule type" value="Genomic_DNA"/>
</dbReference>
<gene>
    <name evidence="1" type="primary">AVEN_51980_1</name>
    <name evidence="1" type="ORF">NPIL_370671</name>
</gene>
<proteinExistence type="predicted"/>
<evidence type="ECO:0000313" key="1">
    <source>
        <dbReference type="EMBL" id="GFT81975.1"/>
    </source>
</evidence>
<comment type="caution">
    <text evidence="1">The sequence shown here is derived from an EMBL/GenBank/DDBJ whole genome shotgun (WGS) entry which is preliminary data.</text>
</comment>
<organism evidence="1 2">
    <name type="scientific">Nephila pilipes</name>
    <name type="common">Giant wood spider</name>
    <name type="synonym">Nephila maculata</name>
    <dbReference type="NCBI Taxonomy" id="299642"/>
    <lineage>
        <taxon>Eukaryota</taxon>
        <taxon>Metazoa</taxon>
        <taxon>Ecdysozoa</taxon>
        <taxon>Arthropoda</taxon>
        <taxon>Chelicerata</taxon>
        <taxon>Arachnida</taxon>
        <taxon>Araneae</taxon>
        <taxon>Araneomorphae</taxon>
        <taxon>Entelegynae</taxon>
        <taxon>Araneoidea</taxon>
        <taxon>Nephilidae</taxon>
        <taxon>Nephila</taxon>
    </lineage>
</organism>